<keyword evidence="3" id="KW-1185">Reference proteome</keyword>
<dbReference type="PANTHER" id="PTHR46461:SF1">
    <property type="entry name" value="KELCH DOMAIN-CONTAINING PROTEIN 3"/>
    <property type="match status" value="1"/>
</dbReference>
<dbReference type="STRING" id="1965070.A0A443QXW2"/>
<feature type="non-terminal residue" evidence="2">
    <location>
        <position position="1"/>
    </location>
</feature>
<keyword evidence="1" id="KW-0880">Kelch repeat</keyword>
<organism evidence="2 3">
    <name type="scientific">Dinothrombium tinctorium</name>
    <dbReference type="NCBI Taxonomy" id="1965070"/>
    <lineage>
        <taxon>Eukaryota</taxon>
        <taxon>Metazoa</taxon>
        <taxon>Ecdysozoa</taxon>
        <taxon>Arthropoda</taxon>
        <taxon>Chelicerata</taxon>
        <taxon>Arachnida</taxon>
        <taxon>Acari</taxon>
        <taxon>Acariformes</taxon>
        <taxon>Trombidiformes</taxon>
        <taxon>Prostigmata</taxon>
        <taxon>Anystina</taxon>
        <taxon>Parasitengona</taxon>
        <taxon>Trombidioidea</taxon>
        <taxon>Trombidiidae</taxon>
        <taxon>Dinothrombium</taxon>
    </lineage>
</organism>
<evidence type="ECO:0000313" key="2">
    <source>
        <dbReference type="EMBL" id="RWS07856.1"/>
    </source>
</evidence>
<dbReference type="Proteomes" id="UP000285301">
    <property type="component" value="Unassembled WGS sequence"/>
</dbReference>
<reference evidence="2 3" key="1">
    <citation type="journal article" date="2018" name="Gigascience">
        <title>Genomes of trombidid mites reveal novel predicted allergens and laterally-transferred genes associated with secondary metabolism.</title>
        <authorList>
            <person name="Dong X."/>
            <person name="Chaisiri K."/>
            <person name="Xia D."/>
            <person name="Armstrong S.D."/>
            <person name="Fang Y."/>
            <person name="Donnelly M.J."/>
            <person name="Kadowaki T."/>
            <person name="McGarry J.W."/>
            <person name="Darby A.C."/>
            <person name="Makepeace B.L."/>
        </authorList>
    </citation>
    <scope>NUCLEOTIDE SEQUENCE [LARGE SCALE GENOMIC DNA]</scope>
    <source>
        <strain evidence="2">UoL-WK</strain>
    </source>
</reference>
<dbReference type="OrthoDB" id="432528at2759"/>
<dbReference type="SUPFAM" id="SSF50965">
    <property type="entry name" value="Galactose oxidase, central domain"/>
    <property type="match status" value="1"/>
</dbReference>
<proteinExistence type="predicted"/>
<dbReference type="InterPro" id="IPR015915">
    <property type="entry name" value="Kelch-typ_b-propeller"/>
</dbReference>
<dbReference type="Gene3D" id="2.120.10.80">
    <property type="entry name" value="Kelch-type beta propeller"/>
    <property type="match status" value="2"/>
</dbReference>
<accession>A0A443QXW2</accession>
<dbReference type="AlphaFoldDB" id="A0A443QXW2"/>
<dbReference type="InterPro" id="IPR052637">
    <property type="entry name" value="KLHDC3-like"/>
</dbReference>
<name>A0A443QXW2_9ACAR</name>
<gene>
    <name evidence="2" type="ORF">B4U79_14825</name>
</gene>
<dbReference type="EMBL" id="NCKU01003270">
    <property type="protein sequence ID" value="RWS07856.1"/>
    <property type="molecule type" value="Genomic_DNA"/>
</dbReference>
<dbReference type="SMART" id="SM00612">
    <property type="entry name" value="Kelch"/>
    <property type="match status" value="3"/>
</dbReference>
<evidence type="ECO:0000256" key="1">
    <source>
        <dbReference type="ARBA" id="ARBA00022441"/>
    </source>
</evidence>
<dbReference type="GO" id="GO:0005737">
    <property type="term" value="C:cytoplasm"/>
    <property type="evidence" value="ECO:0007669"/>
    <property type="project" value="TreeGrafter"/>
</dbReference>
<evidence type="ECO:0000313" key="3">
    <source>
        <dbReference type="Proteomes" id="UP000285301"/>
    </source>
</evidence>
<comment type="caution">
    <text evidence="2">The sequence shown here is derived from an EMBL/GenBank/DDBJ whole genome shotgun (WGS) entry which is preliminary data.</text>
</comment>
<dbReference type="GO" id="GO:0003682">
    <property type="term" value="F:chromatin binding"/>
    <property type="evidence" value="ECO:0007669"/>
    <property type="project" value="InterPro"/>
</dbReference>
<protein>
    <submittedName>
        <fullName evidence="2">Kelch domain-containing protein 3-like protein</fullName>
    </submittedName>
</protein>
<sequence>RRLLRAERSEQSSVERMFAILRVKGGPKRVNHAAASVGSRVFSFGGYCSAESDNVNRPLQVHVFDIRTLQWSAVIYSEDSSVIDPLFQRYGHTVSAHNDSIYMFGGRNELGACNALYKFNTVSYVWSQPKVKGFIPSARDGHSSCVIDDCMFVFGGLDDNFEMLSQSLYCLNLRTLVWTLVKTYGVPPSPRDFHTASNVDGRMYVFGGRSNNQGTANFHEIYESTVYCLDTSKMTWNSPFVSGEIPTGRRSHSAFVSNGKMYIFGGYNGNIKQHFNDLHCFDTQTSTWHSIKIKGRKIPCPRRRQCLCLIDNRVYIFGGTSPRVDIPLMNLSPLAEERLLNDHSDLYVIDIFPSLRTLCLITVLENNLETRFLPQEIVNEIKTMISSETKRKKTNNTSSIYNTHFEVQ</sequence>
<dbReference type="Pfam" id="PF24681">
    <property type="entry name" value="Kelch_KLHDC2_KLHL20_DRC7"/>
    <property type="match status" value="1"/>
</dbReference>
<dbReference type="InterPro" id="IPR011043">
    <property type="entry name" value="Gal_Oxase/kelch_b-propeller"/>
</dbReference>
<dbReference type="PANTHER" id="PTHR46461">
    <property type="entry name" value="KELCH DOMAIN-CONTAINING PROTEIN 3"/>
    <property type="match status" value="1"/>
</dbReference>
<dbReference type="InterPro" id="IPR006652">
    <property type="entry name" value="Kelch_1"/>
</dbReference>